<evidence type="ECO:0000313" key="1">
    <source>
        <dbReference type="EMBL" id="KZS05971.1"/>
    </source>
</evidence>
<reference evidence="1 2" key="1">
    <citation type="submission" date="2016-03" db="EMBL/GenBank/DDBJ databases">
        <title>EvidentialGene: Evidence-directed Construction of Genes on Genomes.</title>
        <authorList>
            <person name="Gilbert D.G."/>
            <person name="Choi J.-H."/>
            <person name="Mockaitis K."/>
            <person name="Colbourne J."/>
            <person name="Pfrender M."/>
        </authorList>
    </citation>
    <scope>NUCLEOTIDE SEQUENCE [LARGE SCALE GENOMIC DNA]</scope>
    <source>
        <strain evidence="1 2">Xinb3</strain>
        <tissue evidence="1">Complete organism</tissue>
    </source>
</reference>
<comment type="caution">
    <text evidence="1">The sequence shown here is derived from an EMBL/GenBank/DDBJ whole genome shotgun (WGS) entry which is preliminary data.</text>
</comment>
<name>A0A164NHU2_9CRUS</name>
<dbReference type="Proteomes" id="UP000076858">
    <property type="component" value="Unassembled WGS sequence"/>
</dbReference>
<evidence type="ECO:0000313" key="2">
    <source>
        <dbReference type="Proteomes" id="UP000076858"/>
    </source>
</evidence>
<keyword evidence="2" id="KW-1185">Reference proteome</keyword>
<gene>
    <name evidence="1" type="ORF">APZ42_030719</name>
</gene>
<dbReference type="EMBL" id="LRGB01002851">
    <property type="protein sequence ID" value="KZS05971.1"/>
    <property type="molecule type" value="Genomic_DNA"/>
</dbReference>
<organism evidence="1 2">
    <name type="scientific">Daphnia magna</name>
    <dbReference type="NCBI Taxonomy" id="35525"/>
    <lineage>
        <taxon>Eukaryota</taxon>
        <taxon>Metazoa</taxon>
        <taxon>Ecdysozoa</taxon>
        <taxon>Arthropoda</taxon>
        <taxon>Crustacea</taxon>
        <taxon>Branchiopoda</taxon>
        <taxon>Diplostraca</taxon>
        <taxon>Cladocera</taxon>
        <taxon>Anomopoda</taxon>
        <taxon>Daphniidae</taxon>
        <taxon>Daphnia</taxon>
    </lineage>
</organism>
<accession>A0A164NHU2</accession>
<proteinExistence type="predicted"/>
<dbReference type="OrthoDB" id="624114at2759"/>
<dbReference type="AlphaFoldDB" id="A0A164NHU2"/>
<protein>
    <submittedName>
        <fullName evidence="1">Putative LETM1 and EF-hand domain-containing protein anon-60Da</fullName>
    </submittedName>
</protein>
<sequence length="123" mass="13768">MLILSASRFIRGVQATSNGFPCIQHAVGQNLRFHLFYSSAAHRAAFSLSENKNSLYVKSEFLTVHCRSLQTTSFRSDNDPLKPSSKVEESVLAFKEDLKKEQKKLAAIQPSISKFHGIFFGVC</sequence>